<evidence type="ECO:0000313" key="8">
    <source>
        <dbReference type="Proteomes" id="UP000236745"/>
    </source>
</evidence>
<evidence type="ECO:0000259" key="6">
    <source>
        <dbReference type="Pfam" id="PF04893"/>
    </source>
</evidence>
<evidence type="ECO:0000256" key="5">
    <source>
        <dbReference type="SAM" id="Phobius"/>
    </source>
</evidence>
<feature type="domain" description="Yip1" evidence="6">
    <location>
        <begin position="7"/>
        <end position="181"/>
    </location>
</feature>
<protein>
    <recommendedName>
        <fullName evidence="6">Yip1 domain-containing protein</fullName>
    </recommendedName>
</protein>
<feature type="transmembrane region" description="Helical" evidence="5">
    <location>
        <begin position="30"/>
        <end position="50"/>
    </location>
</feature>
<dbReference type="OrthoDB" id="9808452at2"/>
<evidence type="ECO:0000256" key="4">
    <source>
        <dbReference type="ARBA" id="ARBA00023136"/>
    </source>
</evidence>
<organism evidence="7 8">
    <name type="scientific">Marinobacterium lutimaris</name>
    <dbReference type="NCBI Taxonomy" id="568106"/>
    <lineage>
        <taxon>Bacteria</taxon>
        <taxon>Pseudomonadati</taxon>
        <taxon>Pseudomonadota</taxon>
        <taxon>Gammaproteobacteria</taxon>
        <taxon>Oceanospirillales</taxon>
        <taxon>Oceanospirillaceae</taxon>
        <taxon>Marinobacterium</taxon>
    </lineage>
</organism>
<dbReference type="InterPro" id="IPR006977">
    <property type="entry name" value="Yip1_dom"/>
</dbReference>
<feature type="transmembrane region" description="Helical" evidence="5">
    <location>
        <begin position="104"/>
        <end position="125"/>
    </location>
</feature>
<feature type="transmembrane region" description="Helical" evidence="5">
    <location>
        <begin position="131"/>
        <end position="153"/>
    </location>
</feature>
<proteinExistence type="predicted"/>
<accession>A0A1H6DNV2</accession>
<feature type="transmembrane region" description="Helical" evidence="5">
    <location>
        <begin position="70"/>
        <end position="92"/>
    </location>
</feature>
<dbReference type="GO" id="GO:0016020">
    <property type="term" value="C:membrane"/>
    <property type="evidence" value="ECO:0007669"/>
    <property type="project" value="UniProtKB-SubCell"/>
</dbReference>
<dbReference type="AlphaFoldDB" id="A0A1H6DNV2"/>
<evidence type="ECO:0000256" key="1">
    <source>
        <dbReference type="ARBA" id="ARBA00004141"/>
    </source>
</evidence>
<feature type="transmembrane region" description="Helical" evidence="5">
    <location>
        <begin position="165"/>
        <end position="190"/>
    </location>
</feature>
<gene>
    <name evidence="7" type="ORF">SAMN05444390_1081</name>
</gene>
<dbReference type="EMBL" id="FNVQ01000008">
    <property type="protein sequence ID" value="SEG86851.1"/>
    <property type="molecule type" value="Genomic_DNA"/>
</dbReference>
<evidence type="ECO:0000256" key="3">
    <source>
        <dbReference type="ARBA" id="ARBA00022989"/>
    </source>
</evidence>
<dbReference type="Pfam" id="PF04893">
    <property type="entry name" value="Yip1"/>
    <property type="match status" value="1"/>
</dbReference>
<comment type="subcellular location">
    <subcellularLocation>
        <location evidence="1">Membrane</location>
        <topology evidence="1">Multi-pass membrane protein</topology>
    </subcellularLocation>
</comment>
<sequence length="201" mass="22102">MFLQHMMGVFYHPKREWRSIKSEHYSTTHVFLAQISVLAAIPAIALFIGTTQVGWSITGSDYVKLSVSSALPAAIALYIAMWVAVGFIAYTIRWMEKTYGGSVSFDECMVLTTFTATPLFLSGLAGLYPMLWFNVIVGLIALSYSVYLLYSGVPEIMQIPEDRAFFFSTSILTVGLVVLVGLLAATVILWSTVVPLSYVSG</sequence>
<keyword evidence="3 5" id="KW-1133">Transmembrane helix</keyword>
<reference evidence="7 8" key="1">
    <citation type="submission" date="2016-10" db="EMBL/GenBank/DDBJ databases">
        <authorList>
            <person name="de Groot N.N."/>
        </authorList>
    </citation>
    <scope>NUCLEOTIDE SEQUENCE [LARGE SCALE GENOMIC DNA]</scope>
    <source>
        <strain evidence="7 8">DSM 22012</strain>
    </source>
</reference>
<evidence type="ECO:0000313" key="7">
    <source>
        <dbReference type="EMBL" id="SEG86851.1"/>
    </source>
</evidence>
<keyword evidence="2 5" id="KW-0812">Transmembrane</keyword>
<dbReference type="RefSeq" id="WP_104005692.1">
    <property type="nucleotide sequence ID" value="NZ_FNVQ01000008.1"/>
</dbReference>
<name>A0A1H6DNV2_9GAMM</name>
<keyword evidence="8" id="KW-1185">Reference proteome</keyword>
<dbReference type="Proteomes" id="UP000236745">
    <property type="component" value="Unassembled WGS sequence"/>
</dbReference>
<keyword evidence="4 5" id="KW-0472">Membrane</keyword>
<evidence type="ECO:0000256" key="2">
    <source>
        <dbReference type="ARBA" id="ARBA00022692"/>
    </source>
</evidence>